<name>D6TUV0_KTERA</name>
<dbReference type="CDD" id="cd02440">
    <property type="entry name" value="AdoMet_MTases"/>
    <property type="match status" value="1"/>
</dbReference>
<sequence length="256" mass="29095">MSYLFKDTEKAAHRLRLLADVFAFSSRPFLQTVVDTAPEMVIDLGCGPGHTTRLLAEVTQCSQAIGLDSSEHFLSLARMIAPAHLSFVHHDVTQTPFPTGPCDLIFCRLLLTHLQEPLSVLERWGTQLRPQGLLLVEEVEWIRTEHPLLRHYLEIQAALLRQQANELYIGPRLQQHQVNDGLERRLSHVYHVPVSTAQAATMFSMNLPSWKHHPFIQQQYGGSIDQIEQDLHALANDAIGEGEIVWGMRQLAYERK</sequence>
<proteinExistence type="predicted"/>
<evidence type="ECO:0000259" key="1">
    <source>
        <dbReference type="Pfam" id="PF08241"/>
    </source>
</evidence>
<dbReference type="GO" id="GO:0008757">
    <property type="term" value="F:S-adenosylmethionine-dependent methyltransferase activity"/>
    <property type="evidence" value="ECO:0007669"/>
    <property type="project" value="InterPro"/>
</dbReference>
<evidence type="ECO:0000313" key="3">
    <source>
        <dbReference type="Proteomes" id="UP000004508"/>
    </source>
</evidence>
<dbReference type="PANTHER" id="PTHR43861">
    <property type="entry name" value="TRANS-ACONITATE 2-METHYLTRANSFERASE-RELATED"/>
    <property type="match status" value="1"/>
</dbReference>
<dbReference type="InterPro" id="IPR029063">
    <property type="entry name" value="SAM-dependent_MTases_sf"/>
</dbReference>
<comment type="caution">
    <text evidence="2">The sequence shown here is derived from an EMBL/GenBank/DDBJ whole genome shotgun (WGS) entry which is preliminary data.</text>
</comment>
<evidence type="ECO:0000313" key="2">
    <source>
        <dbReference type="EMBL" id="EFH85276.1"/>
    </source>
</evidence>
<keyword evidence="2" id="KW-0808">Transferase</keyword>
<dbReference type="Pfam" id="PF08241">
    <property type="entry name" value="Methyltransf_11"/>
    <property type="match status" value="1"/>
</dbReference>
<organism evidence="2 3">
    <name type="scientific">Ktedonobacter racemifer DSM 44963</name>
    <dbReference type="NCBI Taxonomy" id="485913"/>
    <lineage>
        <taxon>Bacteria</taxon>
        <taxon>Bacillati</taxon>
        <taxon>Chloroflexota</taxon>
        <taxon>Ktedonobacteria</taxon>
        <taxon>Ktedonobacterales</taxon>
        <taxon>Ktedonobacteraceae</taxon>
        <taxon>Ktedonobacter</taxon>
    </lineage>
</organism>
<feature type="domain" description="Methyltransferase type 11" evidence="1">
    <location>
        <begin position="43"/>
        <end position="135"/>
    </location>
</feature>
<dbReference type="GO" id="GO:0032259">
    <property type="term" value="P:methylation"/>
    <property type="evidence" value="ECO:0007669"/>
    <property type="project" value="UniProtKB-KW"/>
</dbReference>
<keyword evidence="2" id="KW-0489">Methyltransferase</keyword>
<keyword evidence="3" id="KW-1185">Reference proteome</keyword>
<dbReference type="Proteomes" id="UP000004508">
    <property type="component" value="Unassembled WGS sequence"/>
</dbReference>
<dbReference type="STRING" id="485913.Krac_6459"/>
<gene>
    <name evidence="2" type="ORF">Krac_6459</name>
</gene>
<reference evidence="2 3" key="1">
    <citation type="journal article" date="2011" name="Stand. Genomic Sci.">
        <title>Non-contiguous finished genome sequence and contextual data of the filamentous soil bacterium Ktedonobacter racemifer type strain (SOSP1-21).</title>
        <authorList>
            <person name="Chang Y.J."/>
            <person name="Land M."/>
            <person name="Hauser L."/>
            <person name="Chertkov O."/>
            <person name="Del Rio T.G."/>
            <person name="Nolan M."/>
            <person name="Copeland A."/>
            <person name="Tice H."/>
            <person name="Cheng J.F."/>
            <person name="Lucas S."/>
            <person name="Han C."/>
            <person name="Goodwin L."/>
            <person name="Pitluck S."/>
            <person name="Ivanova N."/>
            <person name="Ovchinikova G."/>
            <person name="Pati A."/>
            <person name="Chen A."/>
            <person name="Palaniappan K."/>
            <person name="Mavromatis K."/>
            <person name="Liolios K."/>
            <person name="Brettin T."/>
            <person name="Fiebig A."/>
            <person name="Rohde M."/>
            <person name="Abt B."/>
            <person name="Goker M."/>
            <person name="Detter J.C."/>
            <person name="Woyke T."/>
            <person name="Bristow J."/>
            <person name="Eisen J.A."/>
            <person name="Markowitz V."/>
            <person name="Hugenholtz P."/>
            <person name="Kyrpides N.C."/>
            <person name="Klenk H.P."/>
            <person name="Lapidus A."/>
        </authorList>
    </citation>
    <scope>NUCLEOTIDE SEQUENCE [LARGE SCALE GENOMIC DNA]</scope>
    <source>
        <strain evidence="3">DSM 44963</strain>
    </source>
</reference>
<dbReference type="InParanoid" id="D6TUV0"/>
<dbReference type="eggNOG" id="COG4106">
    <property type="taxonomic scope" value="Bacteria"/>
</dbReference>
<accession>D6TUV0</accession>
<dbReference type="OrthoDB" id="9811589at2"/>
<dbReference type="AlphaFoldDB" id="D6TUV0"/>
<dbReference type="EMBL" id="ADVG01000003">
    <property type="protein sequence ID" value="EFH85276.1"/>
    <property type="molecule type" value="Genomic_DNA"/>
</dbReference>
<dbReference type="SUPFAM" id="SSF53335">
    <property type="entry name" value="S-adenosyl-L-methionine-dependent methyltransferases"/>
    <property type="match status" value="1"/>
</dbReference>
<dbReference type="InterPro" id="IPR013216">
    <property type="entry name" value="Methyltransf_11"/>
</dbReference>
<protein>
    <submittedName>
        <fullName evidence="2">Methyltransferase type 11</fullName>
    </submittedName>
</protein>
<dbReference type="Gene3D" id="3.40.50.150">
    <property type="entry name" value="Vaccinia Virus protein VP39"/>
    <property type="match status" value="1"/>
</dbReference>
<dbReference type="PANTHER" id="PTHR43861:SF1">
    <property type="entry name" value="TRANS-ACONITATE 2-METHYLTRANSFERASE"/>
    <property type="match status" value="1"/>
</dbReference>
<dbReference type="RefSeq" id="WP_007917432.1">
    <property type="nucleotide sequence ID" value="NZ_ADVG01000003.1"/>
</dbReference>